<keyword evidence="1" id="KW-0443">Lipid metabolism</keyword>
<keyword evidence="5" id="KW-1185">Reference proteome</keyword>
<keyword evidence="1" id="KW-0442">Lipid degradation</keyword>
<dbReference type="InterPro" id="IPR056584">
    <property type="entry name" value="EF-hand_15"/>
</dbReference>
<dbReference type="InterPro" id="IPR001192">
    <property type="entry name" value="PI-PLC_fam"/>
</dbReference>
<dbReference type="STRING" id="268505.A0A2A9PC50"/>
<evidence type="ECO:0000256" key="1">
    <source>
        <dbReference type="RuleBase" id="RU361133"/>
    </source>
</evidence>
<dbReference type="InterPro" id="IPR017946">
    <property type="entry name" value="PLC-like_Pdiesterase_TIM-brl"/>
</dbReference>
<dbReference type="OrthoDB" id="269822at2759"/>
<dbReference type="EMBL" id="LAZP02000290">
    <property type="protein sequence ID" value="PFH58463.1"/>
    <property type="molecule type" value="Genomic_DNA"/>
</dbReference>
<dbReference type="Gene3D" id="2.60.40.150">
    <property type="entry name" value="C2 domain"/>
    <property type="match status" value="1"/>
</dbReference>
<gene>
    <name evidence="4" type="ORF">XA68_13669</name>
</gene>
<sequence>MALIDKVILPYLRRIFEAHAGPDQTWTQNQVKNFIRRVQDADDSSPDAVAFLTSSSTGLDGFLRYMASADADIAMPLPPCDLSWPLCSYFISSSHNTYLSGNQLSSDSTAEAYTKVLLRGCRCVEIDVWDGVGYDSDSDSSADVVQEKEKKPRSRLGTLRGRLPDSLAARLEKTSLGRRIGVTEAKDGVVDEQRAVDVTMEPRVLHGYTLTRHVPFRDVCHAIRESAFTVTDLPLIVSLEVHCSPRQQAVMVDIIQDAWQGLLVTTPSAAPDSLPSPDALRRKILVKVKYVPPHHAEPIDSESGDETAPPVRPTKLSNMTHALSRLGIYTQAVSFKAWTQPEAKMPTHIFSLSESKFLDHDDENPVELFEHNRHYLMRVYPSGLRIGSSNLYPPVFWASGAQVVALNWQQADEGIMLNEAMFANSDGYVLKPEGFRPRLASTSASTSTGPRRQTLSLTLTFLAAQAIPLPLYDTSARRFHPYVKTEIHVDGSDGGLPPPSADDGGPVQALKARTRTHSGRDVDLGAEKVSFTGITGLVPELTFVRFTIRDDEIGRDDLAAWACIRLDRLGQGYRLVPLRDARGTAARGAGLLVKVEKRLFADDEDDGCRRHGPMNRRSRRSGGS</sequence>
<accession>A0A2A9PC50</accession>
<comment type="caution">
    <text evidence="4">The sequence shown here is derived from an EMBL/GenBank/DDBJ whole genome shotgun (WGS) entry which is preliminary data.</text>
</comment>
<dbReference type="GO" id="GO:0004435">
    <property type="term" value="F:phosphatidylinositol-4,5-bisphosphate phospholipase C activity"/>
    <property type="evidence" value="ECO:0007669"/>
    <property type="project" value="UniProtKB-EC"/>
</dbReference>
<dbReference type="AlphaFoldDB" id="A0A2A9PC50"/>
<dbReference type="PROSITE" id="PS50008">
    <property type="entry name" value="PIPLC_Y_DOMAIN"/>
    <property type="match status" value="1"/>
</dbReference>
<evidence type="ECO:0000313" key="5">
    <source>
        <dbReference type="Proteomes" id="UP000037136"/>
    </source>
</evidence>
<dbReference type="Proteomes" id="UP000037136">
    <property type="component" value="Unassembled WGS sequence"/>
</dbReference>
<dbReference type="CDD" id="cd08598">
    <property type="entry name" value="PI-PLC1c_yeast"/>
    <property type="match status" value="1"/>
</dbReference>
<proteinExistence type="predicted"/>
<evidence type="ECO:0000259" key="3">
    <source>
        <dbReference type="PROSITE" id="PS50008"/>
    </source>
</evidence>
<dbReference type="PANTHER" id="PTHR10336">
    <property type="entry name" value="PHOSPHOINOSITIDE-SPECIFIC PHOSPHOLIPASE C FAMILY PROTEIN"/>
    <property type="match status" value="1"/>
</dbReference>
<dbReference type="Pfam" id="PF00388">
    <property type="entry name" value="PI-PLC-X"/>
    <property type="match status" value="1"/>
</dbReference>
<dbReference type="Gene3D" id="3.20.20.190">
    <property type="entry name" value="Phosphatidylinositol (PI) phosphodiesterase"/>
    <property type="match status" value="1"/>
</dbReference>
<dbReference type="InterPro" id="IPR035892">
    <property type="entry name" value="C2_domain_sf"/>
</dbReference>
<dbReference type="PRINTS" id="PR00390">
    <property type="entry name" value="PHPHLIPASEC"/>
</dbReference>
<dbReference type="GO" id="GO:0048015">
    <property type="term" value="P:phosphatidylinositol-mediated signaling"/>
    <property type="evidence" value="ECO:0007669"/>
    <property type="project" value="TreeGrafter"/>
</dbReference>
<feature type="region of interest" description="Disordered" evidence="2">
    <location>
        <begin position="604"/>
        <end position="624"/>
    </location>
</feature>
<dbReference type="SMART" id="SM00149">
    <property type="entry name" value="PLCYc"/>
    <property type="match status" value="1"/>
</dbReference>
<dbReference type="InterPro" id="IPR000909">
    <property type="entry name" value="PLipase_C_PInositol-sp_X_dom"/>
</dbReference>
<dbReference type="Pfam" id="PF23617">
    <property type="entry name" value="EF-hand_15"/>
    <property type="match status" value="1"/>
</dbReference>
<reference evidence="4 5" key="1">
    <citation type="journal article" date="2015" name="BMC Genomics">
        <title>Gene expression during zombie ant biting behavior reflects the complexity underlying fungal parasitic behavioral manipulation.</title>
        <authorList>
            <person name="de Bekker C."/>
            <person name="Ohm R.A."/>
            <person name="Loreto R.G."/>
            <person name="Sebastian A."/>
            <person name="Albert I."/>
            <person name="Merrow M."/>
            <person name="Brachmann A."/>
            <person name="Hughes D.P."/>
        </authorList>
    </citation>
    <scope>NUCLEOTIDE SEQUENCE [LARGE SCALE GENOMIC DNA]</scope>
    <source>
        <strain evidence="4 5">SC16a</strain>
    </source>
</reference>
<evidence type="ECO:0000313" key="4">
    <source>
        <dbReference type="EMBL" id="PFH58463.1"/>
    </source>
</evidence>
<dbReference type="CDD" id="cd00275">
    <property type="entry name" value="C2_PLC_like"/>
    <property type="match status" value="1"/>
</dbReference>
<dbReference type="Pfam" id="PF00387">
    <property type="entry name" value="PI-PLC-Y"/>
    <property type="match status" value="1"/>
</dbReference>
<feature type="compositionally biased region" description="Basic residues" evidence="2">
    <location>
        <begin position="610"/>
        <end position="624"/>
    </location>
</feature>
<dbReference type="GO" id="GO:0016042">
    <property type="term" value="P:lipid catabolic process"/>
    <property type="evidence" value="ECO:0007669"/>
    <property type="project" value="UniProtKB-KW"/>
</dbReference>
<dbReference type="PROSITE" id="PS50007">
    <property type="entry name" value="PIPLC_X_DOMAIN"/>
    <property type="match status" value="1"/>
</dbReference>
<evidence type="ECO:0000256" key="2">
    <source>
        <dbReference type="SAM" id="MobiDB-lite"/>
    </source>
</evidence>
<dbReference type="SUPFAM" id="SSF49562">
    <property type="entry name" value="C2 domain (Calcium/lipid-binding domain, CaLB)"/>
    <property type="match status" value="1"/>
</dbReference>
<keyword evidence="1" id="KW-0378">Hydrolase</keyword>
<dbReference type="EC" id="3.1.4.11" evidence="1"/>
<dbReference type="SUPFAM" id="SSF51695">
    <property type="entry name" value="PLC-like phosphodiesterases"/>
    <property type="match status" value="1"/>
</dbReference>
<feature type="domain" description="PI-PLC Y-box" evidence="3">
    <location>
        <begin position="323"/>
        <end position="436"/>
    </location>
</feature>
<dbReference type="InterPro" id="IPR001711">
    <property type="entry name" value="PLipase_C_Pinositol-sp_Y"/>
</dbReference>
<dbReference type="SMART" id="SM00148">
    <property type="entry name" value="PLCXc"/>
    <property type="match status" value="1"/>
</dbReference>
<comment type="catalytic activity">
    <reaction evidence="1">
        <text>a 1,2-diacyl-sn-glycero-3-phospho-(1D-myo-inositol-4,5-bisphosphate) + H2O = 1D-myo-inositol 1,4,5-trisphosphate + a 1,2-diacyl-sn-glycerol + H(+)</text>
        <dbReference type="Rhea" id="RHEA:33179"/>
        <dbReference type="ChEBI" id="CHEBI:15377"/>
        <dbReference type="ChEBI" id="CHEBI:15378"/>
        <dbReference type="ChEBI" id="CHEBI:17815"/>
        <dbReference type="ChEBI" id="CHEBI:58456"/>
        <dbReference type="ChEBI" id="CHEBI:203600"/>
        <dbReference type="EC" id="3.1.4.11"/>
    </reaction>
</comment>
<dbReference type="PANTHER" id="PTHR10336:SF82">
    <property type="entry name" value="PHOSPHOINOSITIDE PHOSPHOLIPASE C"/>
    <property type="match status" value="1"/>
</dbReference>
<dbReference type="GO" id="GO:0051209">
    <property type="term" value="P:release of sequestered calcium ion into cytosol"/>
    <property type="evidence" value="ECO:0007669"/>
    <property type="project" value="TreeGrafter"/>
</dbReference>
<protein>
    <recommendedName>
        <fullName evidence="1">Phosphoinositide phospholipase C</fullName>
        <ecNumber evidence="1">3.1.4.11</ecNumber>
    </recommendedName>
</protein>
<organism evidence="4 5">
    <name type="scientific">Ophiocordyceps unilateralis</name>
    <name type="common">Zombie-ant fungus</name>
    <name type="synonym">Torrubia unilateralis</name>
    <dbReference type="NCBI Taxonomy" id="268505"/>
    <lineage>
        <taxon>Eukaryota</taxon>
        <taxon>Fungi</taxon>
        <taxon>Dikarya</taxon>
        <taxon>Ascomycota</taxon>
        <taxon>Pezizomycotina</taxon>
        <taxon>Sordariomycetes</taxon>
        <taxon>Hypocreomycetidae</taxon>
        <taxon>Hypocreales</taxon>
        <taxon>Ophiocordycipitaceae</taxon>
        <taxon>Ophiocordyceps</taxon>
    </lineage>
</organism>
<reference evidence="4 5" key="2">
    <citation type="journal article" date="2017" name="Sci. Rep.">
        <title>Ant-infecting Ophiocordyceps genomes reveal a high diversity of potential behavioral manipulation genes and a possible major role for enterotoxins.</title>
        <authorList>
            <person name="de Bekker C."/>
            <person name="Ohm R.A."/>
            <person name="Evans H.C."/>
            <person name="Brachmann A."/>
            <person name="Hughes D.P."/>
        </authorList>
    </citation>
    <scope>NUCLEOTIDE SEQUENCE [LARGE SCALE GENOMIC DNA]</scope>
    <source>
        <strain evidence="4 5">SC16a</strain>
    </source>
</reference>
<name>A0A2A9PC50_OPHUN</name>